<sequence>MALKFLNKKGWHTGSLRNIENVWKAEQKHDAEEKKLDELKKQIEEERERAEFRLLQERAGLVPRQERLDFLYESGLGVGKGNSEGFQTLQPPSSAAGPSSTTAETSAASKVSAPGSLFEEKPQSANDTWRKLHSDPLLLIRKREQESLARIKSNPIQMAMIRKSVDAQKKLKVSGDKKDKRRKKEHKKKHHYSSSKHGKHSSKGHSDSEDSGDVEEEMRRKEFPSFERHGEHNSKHNKHSVREHSDSSDANEMGGKRKRDHPEREVAFKAKEGRRHEDHGSHEVKKAVDRRRHRDHEIRGESIIKAEEREKRGRPNYEKSSKEMERRQVRDRREYEEASFAVEGRSQKSHRVYETSNEKEGKRQRNRPASDHCREETDLNDRHRSRVQSDLSNEFHETGSDIRTPSDRIYTGYGRISEGKRGGYNNRQAAPKLSAEERAARLREMQVNAELHEEQRWKRLKKASEVDAQEANKDKPSLKGSNFLDAAQRSIYGTEKGGSSTIEESVRRRTYYLQGGTEANEAHAFRR</sequence>
<evidence type="ECO:0000256" key="7">
    <source>
        <dbReference type="ARBA" id="ARBA00023242"/>
    </source>
</evidence>
<dbReference type="InterPro" id="IPR051376">
    <property type="entry name" value="CWC25_splicing_factor"/>
</dbReference>
<keyword evidence="5 8" id="KW-0175">Coiled coil</keyword>
<feature type="compositionally biased region" description="Basic and acidic residues" evidence="9">
    <location>
        <begin position="163"/>
        <end position="178"/>
    </location>
</feature>
<dbReference type="GO" id="GO:0000398">
    <property type="term" value="P:mRNA splicing, via spliceosome"/>
    <property type="evidence" value="ECO:0000318"/>
    <property type="project" value="GO_Central"/>
</dbReference>
<evidence type="ECO:0000256" key="3">
    <source>
        <dbReference type="ARBA" id="ARBA00022664"/>
    </source>
</evidence>
<feature type="region of interest" description="Disordered" evidence="9">
    <location>
        <begin position="81"/>
        <end position="136"/>
    </location>
</feature>
<accession>A0A0K9NT22</accession>
<dbReference type="STRING" id="29655.A0A0K9NT22"/>
<dbReference type="EMBL" id="LFYR01001803">
    <property type="protein sequence ID" value="KMZ59182.1"/>
    <property type="molecule type" value="Genomic_DNA"/>
</dbReference>
<dbReference type="PANTHER" id="PTHR16196:SF0">
    <property type="entry name" value="PRE-MRNA-SPLICING FACTOR CWC25 HOMOLOG"/>
    <property type="match status" value="1"/>
</dbReference>
<reference evidence="12" key="1">
    <citation type="journal article" date="2016" name="Nature">
        <title>The genome of the seagrass Zostera marina reveals angiosperm adaptation to the sea.</title>
        <authorList>
            <person name="Olsen J.L."/>
            <person name="Rouze P."/>
            <person name="Verhelst B."/>
            <person name="Lin Y.-C."/>
            <person name="Bayer T."/>
            <person name="Collen J."/>
            <person name="Dattolo E."/>
            <person name="De Paoli E."/>
            <person name="Dittami S."/>
            <person name="Maumus F."/>
            <person name="Michel G."/>
            <person name="Kersting A."/>
            <person name="Lauritano C."/>
            <person name="Lohaus R."/>
            <person name="Toepel M."/>
            <person name="Tonon T."/>
            <person name="Vanneste K."/>
            <person name="Amirebrahimi M."/>
            <person name="Brakel J."/>
            <person name="Bostroem C."/>
            <person name="Chovatia M."/>
            <person name="Grimwood J."/>
            <person name="Jenkins J.W."/>
            <person name="Jueterbock A."/>
            <person name="Mraz A."/>
            <person name="Stam W.T."/>
            <person name="Tice H."/>
            <person name="Bornberg-Bauer E."/>
            <person name="Green P.J."/>
            <person name="Pearson G.A."/>
            <person name="Procaccini G."/>
            <person name="Duarte C.M."/>
            <person name="Schmutz J."/>
            <person name="Reusch T.B.H."/>
            <person name="Van de Peer Y."/>
        </authorList>
    </citation>
    <scope>NUCLEOTIDE SEQUENCE [LARGE SCALE GENOMIC DNA]</scope>
    <source>
        <strain evidence="12">cv. Finnish</strain>
    </source>
</reference>
<evidence type="ECO:0000256" key="6">
    <source>
        <dbReference type="ARBA" id="ARBA00023187"/>
    </source>
</evidence>
<feature type="region of interest" description="Disordered" evidence="9">
    <location>
        <begin position="148"/>
        <end position="432"/>
    </location>
</feature>
<dbReference type="Pfam" id="PF10197">
    <property type="entry name" value="Cir_N"/>
    <property type="match status" value="1"/>
</dbReference>
<dbReference type="OrthoDB" id="21123at2759"/>
<evidence type="ECO:0000313" key="12">
    <source>
        <dbReference type="Proteomes" id="UP000036987"/>
    </source>
</evidence>
<feature type="compositionally biased region" description="Basic and acidic residues" evidence="9">
    <location>
        <begin position="217"/>
        <end position="247"/>
    </location>
</feature>
<dbReference type="OMA" id="SWHPHTM"/>
<keyword evidence="7" id="KW-0539">Nucleus</keyword>
<organism evidence="11 12">
    <name type="scientific">Zostera marina</name>
    <name type="common">Eelgrass</name>
    <dbReference type="NCBI Taxonomy" id="29655"/>
    <lineage>
        <taxon>Eukaryota</taxon>
        <taxon>Viridiplantae</taxon>
        <taxon>Streptophyta</taxon>
        <taxon>Embryophyta</taxon>
        <taxon>Tracheophyta</taxon>
        <taxon>Spermatophyta</taxon>
        <taxon>Magnoliopsida</taxon>
        <taxon>Liliopsida</taxon>
        <taxon>Zosteraceae</taxon>
        <taxon>Zostera</taxon>
    </lineage>
</organism>
<keyword evidence="12" id="KW-1185">Reference proteome</keyword>
<comment type="caution">
    <text evidence="11">The sequence shown here is derived from an EMBL/GenBank/DDBJ whole genome shotgun (WGS) entry which is preliminary data.</text>
</comment>
<dbReference type="Proteomes" id="UP000036987">
    <property type="component" value="Unassembled WGS sequence"/>
</dbReference>
<dbReference type="Pfam" id="PF12542">
    <property type="entry name" value="CWC25"/>
    <property type="match status" value="1"/>
</dbReference>
<keyword evidence="4" id="KW-0747">Spliceosome</keyword>
<feature type="compositionally biased region" description="Basic and acidic residues" evidence="9">
    <location>
        <begin position="295"/>
        <end position="336"/>
    </location>
</feature>
<comment type="similarity">
    <text evidence="2">Belongs to the CWC25 family.</text>
</comment>
<keyword evidence="6" id="KW-0508">mRNA splicing</keyword>
<evidence type="ECO:0000256" key="9">
    <source>
        <dbReference type="SAM" id="MobiDB-lite"/>
    </source>
</evidence>
<name>A0A0K9NT22_ZOSMR</name>
<feature type="compositionally biased region" description="Basic and acidic residues" evidence="9">
    <location>
        <begin position="351"/>
        <end position="382"/>
    </location>
</feature>
<evidence type="ECO:0000256" key="1">
    <source>
        <dbReference type="ARBA" id="ARBA00004123"/>
    </source>
</evidence>
<protein>
    <submittedName>
        <fullName evidence="11">Pre-mRNA-splicing factor cwc25</fullName>
    </submittedName>
</protein>
<feature type="compositionally biased region" description="Basic and acidic residues" evidence="9">
    <location>
        <begin position="260"/>
        <end position="287"/>
    </location>
</feature>
<feature type="domain" description="CBF1-interacting co-repressor CIR N-terminal" evidence="10">
    <location>
        <begin position="10"/>
        <end position="46"/>
    </location>
</feature>
<feature type="coiled-coil region" evidence="8">
    <location>
        <begin position="22"/>
        <end position="56"/>
    </location>
</feature>
<feature type="compositionally biased region" description="Basic and acidic residues" evidence="9">
    <location>
        <begin position="393"/>
        <end position="406"/>
    </location>
</feature>
<gene>
    <name evidence="11" type="ORF">ZOSMA_6G01130</name>
</gene>
<keyword evidence="3" id="KW-0507">mRNA processing</keyword>
<dbReference type="InterPro" id="IPR022209">
    <property type="entry name" value="CWC25"/>
</dbReference>
<evidence type="ECO:0000256" key="5">
    <source>
        <dbReference type="ARBA" id="ARBA00023054"/>
    </source>
</evidence>
<comment type="subcellular location">
    <subcellularLocation>
        <location evidence="1">Nucleus</location>
    </subcellularLocation>
</comment>
<evidence type="ECO:0000256" key="2">
    <source>
        <dbReference type="ARBA" id="ARBA00006695"/>
    </source>
</evidence>
<dbReference type="PANTHER" id="PTHR16196">
    <property type="entry name" value="CELL CYCLE CONTROL PROTEIN CWF25"/>
    <property type="match status" value="1"/>
</dbReference>
<evidence type="ECO:0000259" key="10">
    <source>
        <dbReference type="SMART" id="SM01083"/>
    </source>
</evidence>
<dbReference type="InterPro" id="IPR019339">
    <property type="entry name" value="CIR_N_dom"/>
</dbReference>
<evidence type="ECO:0000256" key="8">
    <source>
        <dbReference type="SAM" id="Coils"/>
    </source>
</evidence>
<proteinExistence type="inferred from homology"/>
<dbReference type="SMART" id="SM01083">
    <property type="entry name" value="Cir_N"/>
    <property type="match status" value="1"/>
</dbReference>
<evidence type="ECO:0000256" key="4">
    <source>
        <dbReference type="ARBA" id="ARBA00022728"/>
    </source>
</evidence>
<feature type="compositionally biased region" description="Low complexity" evidence="9">
    <location>
        <begin position="91"/>
        <end position="113"/>
    </location>
</feature>
<dbReference type="AlphaFoldDB" id="A0A0K9NT22"/>
<evidence type="ECO:0000313" key="11">
    <source>
        <dbReference type="EMBL" id="KMZ59182.1"/>
    </source>
</evidence>
<feature type="compositionally biased region" description="Basic and acidic residues" evidence="9">
    <location>
        <begin position="118"/>
        <end position="134"/>
    </location>
</feature>
<dbReference type="GO" id="GO:0005684">
    <property type="term" value="C:U2-type spliceosomal complex"/>
    <property type="evidence" value="ECO:0000318"/>
    <property type="project" value="GO_Central"/>
</dbReference>
<feature type="compositionally biased region" description="Basic residues" evidence="9">
    <location>
        <begin position="179"/>
        <end position="203"/>
    </location>
</feature>